<accession>A0A016RV59</accession>
<dbReference type="Proteomes" id="UP000024635">
    <property type="component" value="Unassembled WGS sequence"/>
</dbReference>
<proteinExistence type="predicted"/>
<sequence length="233" mass="26258">MGGSASRPLRCTHGCWTLKSHNVDDDVYKAKKASKASRSKIKKIQLSRQESRACQWEEIPTPSVCDRDMPIIEGPPSQEKLIQIINCFPFPTPRTTPQSSPKIICKHAIVEGDLEQQTFGDAFEKLVQPAKWSSESMKNTATDSCLFWHSLKARKAYERDILLEMVGHQRFSKLKEDMFGLNDTNHFDQTDFRREDLQSAPCKSYGLGGPHTSQSYPITGVILHSHGSSHLTP</sequence>
<gene>
    <name evidence="1" type="primary">Acey_s0364.g3555</name>
    <name evidence="1" type="ORF">Y032_0364g3555</name>
</gene>
<name>A0A016RV59_9BILA</name>
<protein>
    <submittedName>
        <fullName evidence="1">Uncharacterized protein</fullName>
    </submittedName>
</protein>
<organism evidence="1 2">
    <name type="scientific">Ancylostoma ceylanicum</name>
    <dbReference type="NCBI Taxonomy" id="53326"/>
    <lineage>
        <taxon>Eukaryota</taxon>
        <taxon>Metazoa</taxon>
        <taxon>Ecdysozoa</taxon>
        <taxon>Nematoda</taxon>
        <taxon>Chromadorea</taxon>
        <taxon>Rhabditida</taxon>
        <taxon>Rhabditina</taxon>
        <taxon>Rhabditomorpha</taxon>
        <taxon>Strongyloidea</taxon>
        <taxon>Ancylostomatidae</taxon>
        <taxon>Ancylostomatinae</taxon>
        <taxon>Ancylostoma</taxon>
    </lineage>
</organism>
<evidence type="ECO:0000313" key="2">
    <source>
        <dbReference type="Proteomes" id="UP000024635"/>
    </source>
</evidence>
<evidence type="ECO:0000313" key="1">
    <source>
        <dbReference type="EMBL" id="EYB82213.1"/>
    </source>
</evidence>
<keyword evidence="2" id="KW-1185">Reference proteome</keyword>
<comment type="caution">
    <text evidence="1">The sequence shown here is derived from an EMBL/GenBank/DDBJ whole genome shotgun (WGS) entry which is preliminary data.</text>
</comment>
<dbReference type="OrthoDB" id="5875229at2759"/>
<dbReference type="AlphaFoldDB" id="A0A016RV59"/>
<reference evidence="2" key="1">
    <citation type="journal article" date="2015" name="Nat. Genet.">
        <title>The genome and transcriptome of the zoonotic hookworm Ancylostoma ceylanicum identify infection-specific gene families.</title>
        <authorList>
            <person name="Schwarz E.M."/>
            <person name="Hu Y."/>
            <person name="Antoshechkin I."/>
            <person name="Miller M.M."/>
            <person name="Sternberg P.W."/>
            <person name="Aroian R.V."/>
        </authorList>
    </citation>
    <scope>NUCLEOTIDE SEQUENCE</scope>
    <source>
        <strain evidence="2">HY135</strain>
    </source>
</reference>
<dbReference type="EMBL" id="JARK01001700">
    <property type="protein sequence ID" value="EYB82213.1"/>
    <property type="molecule type" value="Genomic_DNA"/>
</dbReference>